<reference evidence="2 3" key="1">
    <citation type="submission" date="2023-09" db="EMBL/GenBank/DDBJ databases">
        <authorList>
            <person name="Rey-Velasco X."/>
        </authorList>
    </citation>
    <scope>NUCLEOTIDE SEQUENCE [LARGE SCALE GENOMIC DNA]</scope>
    <source>
        <strain evidence="2 3">P385</strain>
    </source>
</reference>
<organism evidence="2 3">
    <name type="scientific">Spectribacter acetivorans</name>
    <dbReference type="NCBI Taxonomy" id="3075603"/>
    <lineage>
        <taxon>Bacteria</taxon>
        <taxon>Pseudomonadati</taxon>
        <taxon>Pseudomonadota</taxon>
        <taxon>Gammaproteobacteria</taxon>
        <taxon>Salinisphaerales</taxon>
        <taxon>Salinisphaeraceae</taxon>
        <taxon>Spectribacter</taxon>
    </lineage>
</organism>
<keyword evidence="3" id="KW-1185">Reference proteome</keyword>
<dbReference type="InterPro" id="IPR054242">
    <property type="entry name" value="DUF6969"/>
</dbReference>
<sequence>MTVAVADKRRRQTAARTAIDRMTTLARDGASVVSAVMGDAAEPGEWTHYPPRDARDTASGYRFFYHCHRDMPAAWGEHGHFHLFVRAGAADADEREPLTHLVALSVDARGLPLRVFTTNRWVTDEVWQPAPDVLDALDGFRVAPPTAELLAVADWLAATTVLLRPQIERVIKARDQRLTDLASRGPRPNLLDDRRLHVLTSEPVSLADSVAALDT</sequence>
<protein>
    <recommendedName>
        <fullName evidence="1">DUF6969 domain-containing protein</fullName>
    </recommendedName>
</protein>
<proteinExistence type="predicted"/>
<evidence type="ECO:0000313" key="2">
    <source>
        <dbReference type="EMBL" id="MDT0617757.1"/>
    </source>
</evidence>
<dbReference type="EMBL" id="JAVRHY010000003">
    <property type="protein sequence ID" value="MDT0617757.1"/>
    <property type="molecule type" value="Genomic_DNA"/>
</dbReference>
<evidence type="ECO:0000313" key="3">
    <source>
        <dbReference type="Proteomes" id="UP001259982"/>
    </source>
</evidence>
<accession>A0ABU3B5P0</accession>
<dbReference type="Pfam" id="PF22308">
    <property type="entry name" value="DUF6969"/>
    <property type="match status" value="1"/>
</dbReference>
<dbReference type="RefSeq" id="WP_311657650.1">
    <property type="nucleotide sequence ID" value="NZ_JAVRHY010000003.1"/>
</dbReference>
<feature type="domain" description="DUF6969" evidence="1">
    <location>
        <begin position="13"/>
        <end position="202"/>
    </location>
</feature>
<name>A0ABU3B5P0_9GAMM</name>
<gene>
    <name evidence="2" type="ORF">RM531_04665</name>
</gene>
<evidence type="ECO:0000259" key="1">
    <source>
        <dbReference type="Pfam" id="PF22308"/>
    </source>
</evidence>
<comment type="caution">
    <text evidence="2">The sequence shown here is derived from an EMBL/GenBank/DDBJ whole genome shotgun (WGS) entry which is preliminary data.</text>
</comment>
<dbReference type="Proteomes" id="UP001259982">
    <property type="component" value="Unassembled WGS sequence"/>
</dbReference>